<evidence type="ECO:0000313" key="12">
    <source>
        <dbReference type="Proteomes" id="UP000051562"/>
    </source>
</evidence>
<evidence type="ECO:0000256" key="2">
    <source>
        <dbReference type="ARBA" id="ARBA00007783"/>
    </source>
</evidence>
<accession>A0A0Q3SZJ9</accession>
<dbReference type="Proteomes" id="UP000051562">
    <property type="component" value="Unassembled WGS sequence"/>
</dbReference>
<evidence type="ECO:0000256" key="7">
    <source>
        <dbReference type="ARBA" id="ARBA00023136"/>
    </source>
</evidence>
<dbReference type="EMBL" id="LMAR01000033">
    <property type="protein sequence ID" value="KQK30818.1"/>
    <property type="molecule type" value="Genomic_DNA"/>
</dbReference>
<keyword evidence="12" id="KW-1185">Reference proteome</keyword>
<feature type="transmembrane region" description="Helical" evidence="8">
    <location>
        <begin position="265"/>
        <end position="287"/>
    </location>
</feature>
<dbReference type="Pfam" id="PF12698">
    <property type="entry name" value="ABC2_membrane_3"/>
    <property type="match status" value="1"/>
</dbReference>
<keyword evidence="3" id="KW-0813">Transport</keyword>
<dbReference type="EMBL" id="FUYX01000001">
    <property type="protein sequence ID" value="SKB31890.1"/>
    <property type="molecule type" value="Genomic_DNA"/>
</dbReference>
<dbReference type="RefSeq" id="WP_055727979.1">
    <property type="nucleotide sequence ID" value="NZ_FUYX01000001.1"/>
</dbReference>
<organism evidence="10 12">
    <name type="scientific">Bosea thiooxidans</name>
    <dbReference type="NCBI Taxonomy" id="53254"/>
    <lineage>
        <taxon>Bacteria</taxon>
        <taxon>Pseudomonadati</taxon>
        <taxon>Pseudomonadota</taxon>
        <taxon>Alphaproteobacteria</taxon>
        <taxon>Hyphomicrobiales</taxon>
        <taxon>Boseaceae</taxon>
        <taxon>Bosea</taxon>
    </lineage>
</organism>
<feature type="transmembrane region" description="Helical" evidence="8">
    <location>
        <begin position="26"/>
        <end position="46"/>
    </location>
</feature>
<feature type="transmembrane region" description="Helical" evidence="8">
    <location>
        <begin position="299"/>
        <end position="318"/>
    </location>
</feature>
<dbReference type="PANTHER" id="PTHR30294">
    <property type="entry name" value="MEMBRANE COMPONENT OF ABC TRANSPORTER YHHJ-RELATED"/>
    <property type="match status" value="1"/>
</dbReference>
<evidence type="ECO:0000256" key="1">
    <source>
        <dbReference type="ARBA" id="ARBA00004651"/>
    </source>
</evidence>
<evidence type="ECO:0000256" key="6">
    <source>
        <dbReference type="ARBA" id="ARBA00022989"/>
    </source>
</evidence>
<reference evidence="10 12" key="1">
    <citation type="submission" date="2015-10" db="EMBL/GenBank/DDBJ databases">
        <title>Draft genome of Bosea thiooxidans.</title>
        <authorList>
            <person name="Wang X."/>
        </authorList>
    </citation>
    <scope>NUCLEOTIDE SEQUENCE [LARGE SCALE GENOMIC DNA]</scope>
    <source>
        <strain evidence="10 12">CGMCC 9174</strain>
    </source>
</reference>
<dbReference type="GO" id="GO:0140359">
    <property type="term" value="F:ABC-type transporter activity"/>
    <property type="evidence" value="ECO:0007669"/>
    <property type="project" value="InterPro"/>
</dbReference>
<comment type="subcellular location">
    <subcellularLocation>
        <location evidence="1">Cell membrane</location>
        <topology evidence="1">Multi-pass membrane protein</topology>
    </subcellularLocation>
</comment>
<dbReference type="Proteomes" id="UP000190130">
    <property type="component" value="Unassembled WGS sequence"/>
</dbReference>
<dbReference type="Gene3D" id="3.40.1710.10">
    <property type="entry name" value="abc type-2 transporter like domain"/>
    <property type="match status" value="1"/>
</dbReference>
<keyword evidence="5 8" id="KW-0812">Transmembrane</keyword>
<sequence length="380" mass="41125">MTGLFSSRRLGAMLAKEFVQMRRDRITFAMMLAVPVIQLLLFGYAINNDPRGLPAAILALGQDRYTRAVVSALEVSNYYRFGQRPQSAAEAESLMAKGEISFLITIPSDFGTRVERADRPRILVEADATDPAAASGAVSALGTIAGRALVRAQGREPVTDPAGGEGDSLSFVVHRRYNPENITQYNIVPGLLGVILQMTMVMMTSMALTREIERGTMENLLAMPATAGEIMLGKVLPYLAVGAVQVVIVLGAAKLLFAVPFLGGLGLLLSCVLVFVLALVLLGYTISTMARTQLQAMQLTFFFFLPSLMLSGFMFPFAGMPGWAQALGELFPLTHFLRIIRAIMLKGADLGDIGDEVVYLSLFVPVFAGVALMRFRSTLD</sequence>
<evidence type="ECO:0000313" key="13">
    <source>
        <dbReference type="Proteomes" id="UP000190130"/>
    </source>
</evidence>
<dbReference type="InterPro" id="IPR051449">
    <property type="entry name" value="ABC-2_transporter_component"/>
</dbReference>
<keyword evidence="10" id="KW-0808">Transferase</keyword>
<dbReference type="InterPro" id="IPR047817">
    <property type="entry name" value="ABC2_TM_bact-type"/>
</dbReference>
<dbReference type="InterPro" id="IPR013525">
    <property type="entry name" value="ABC2_TM"/>
</dbReference>
<dbReference type="AlphaFoldDB" id="A0A0Q3SZJ9"/>
<name>A0A0Q3SZJ9_9HYPH</name>
<proteinExistence type="inferred from homology"/>
<evidence type="ECO:0000313" key="11">
    <source>
        <dbReference type="EMBL" id="SKB31890.1"/>
    </source>
</evidence>
<protein>
    <submittedName>
        <fullName evidence="11">ABC-2 type transport system permease protein</fullName>
    </submittedName>
    <submittedName>
        <fullName evidence="10">Mannose-1-phosphate guanyltransferase</fullName>
    </submittedName>
</protein>
<gene>
    <name evidence="10" type="ORF">ARD30_12830</name>
    <name evidence="11" type="ORF">SAMN05660750_00019</name>
</gene>
<reference evidence="11 13" key="2">
    <citation type="submission" date="2017-02" db="EMBL/GenBank/DDBJ databases">
        <authorList>
            <person name="Peterson S.W."/>
        </authorList>
    </citation>
    <scope>NUCLEOTIDE SEQUENCE [LARGE SCALE GENOMIC DNA]</scope>
    <source>
        <strain evidence="11 13">DSM 9653</strain>
    </source>
</reference>
<feature type="transmembrane region" description="Helical" evidence="8">
    <location>
        <begin position="235"/>
        <end position="259"/>
    </location>
</feature>
<feature type="transmembrane region" description="Helical" evidence="8">
    <location>
        <begin position="187"/>
        <end position="208"/>
    </location>
</feature>
<keyword evidence="4" id="KW-1003">Cell membrane</keyword>
<evidence type="ECO:0000256" key="4">
    <source>
        <dbReference type="ARBA" id="ARBA00022475"/>
    </source>
</evidence>
<evidence type="ECO:0000259" key="9">
    <source>
        <dbReference type="PROSITE" id="PS51012"/>
    </source>
</evidence>
<dbReference type="PROSITE" id="PS51012">
    <property type="entry name" value="ABC_TM2"/>
    <property type="match status" value="1"/>
</dbReference>
<dbReference type="OrthoDB" id="9784671at2"/>
<dbReference type="PANTHER" id="PTHR30294:SF29">
    <property type="entry name" value="MULTIDRUG ABC TRANSPORTER PERMEASE YBHS-RELATED"/>
    <property type="match status" value="1"/>
</dbReference>
<evidence type="ECO:0000313" key="10">
    <source>
        <dbReference type="EMBL" id="KQK30818.1"/>
    </source>
</evidence>
<keyword evidence="7 8" id="KW-0472">Membrane</keyword>
<dbReference type="STRING" id="53254.SAMN05660750_00019"/>
<evidence type="ECO:0000256" key="3">
    <source>
        <dbReference type="ARBA" id="ARBA00022448"/>
    </source>
</evidence>
<dbReference type="GO" id="GO:0016740">
    <property type="term" value="F:transferase activity"/>
    <property type="evidence" value="ECO:0007669"/>
    <property type="project" value="UniProtKB-KW"/>
</dbReference>
<evidence type="ECO:0000256" key="5">
    <source>
        <dbReference type="ARBA" id="ARBA00022692"/>
    </source>
</evidence>
<dbReference type="GO" id="GO:0005886">
    <property type="term" value="C:plasma membrane"/>
    <property type="evidence" value="ECO:0007669"/>
    <property type="project" value="UniProtKB-SubCell"/>
</dbReference>
<keyword evidence="6 8" id="KW-1133">Transmembrane helix</keyword>
<feature type="transmembrane region" description="Helical" evidence="8">
    <location>
        <begin position="357"/>
        <end position="375"/>
    </location>
</feature>
<evidence type="ECO:0000256" key="8">
    <source>
        <dbReference type="SAM" id="Phobius"/>
    </source>
</evidence>
<feature type="domain" description="ABC transmembrane type-2" evidence="9">
    <location>
        <begin position="131"/>
        <end position="378"/>
    </location>
</feature>
<comment type="similarity">
    <text evidence="2">Belongs to the ABC-2 integral membrane protein family.</text>
</comment>